<sequence>MSGHGAKRKGEDMTLLDLQALVADDEHGDALFLSRSDEPSNLSIVLCQDD</sequence>
<evidence type="ECO:0000313" key="2">
    <source>
        <dbReference type="Proteomes" id="UP000638313"/>
    </source>
</evidence>
<dbReference type="Proteomes" id="UP000638313">
    <property type="component" value="Unassembled WGS sequence"/>
</dbReference>
<dbReference type="AlphaFoldDB" id="A0A919B331"/>
<dbReference type="NCBIfam" id="NF033212">
    <property type="entry name" value="SapB_AmfS_lanti"/>
    <property type="match status" value="1"/>
</dbReference>
<evidence type="ECO:0000313" key="1">
    <source>
        <dbReference type="EMBL" id="GHF44936.1"/>
    </source>
</evidence>
<reference evidence="1" key="2">
    <citation type="submission" date="2020-09" db="EMBL/GenBank/DDBJ databases">
        <authorList>
            <person name="Sun Q."/>
            <person name="Ohkuma M."/>
        </authorList>
    </citation>
    <scope>NUCLEOTIDE SEQUENCE</scope>
    <source>
        <strain evidence="1">JCM 4059</strain>
    </source>
</reference>
<keyword evidence="2" id="KW-1185">Reference proteome</keyword>
<name>A0A919B331_9ACTN</name>
<accession>A0A919B331</accession>
<reference evidence="1" key="1">
    <citation type="journal article" date="2014" name="Int. J. Syst. Evol. Microbiol.">
        <title>Complete genome sequence of Corynebacterium casei LMG S-19264T (=DSM 44701T), isolated from a smear-ripened cheese.</title>
        <authorList>
            <consortium name="US DOE Joint Genome Institute (JGI-PGF)"/>
            <person name="Walter F."/>
            <person name="Albersmeier A."/>
            <person name="Kalinowski J."/>
            <person name="Ruckert C."/>
        </authorList>
    </citation>
    <scope>NUCLEOTIDE SEQUENCE</scope>
    <source>
        <strain evidence="1">JCM 4059</strain>
    </source>
</reference>
<protein>
    <submittedName>
        <fullName evidence="1">Uncharacterized protein</fullName>
    </submittedName>
</protein>
<gene>
    <name evidence="1" type="ORF">GCM10010218_28040</name>
</gene>
<proteinExistence type="predicted"/>
<dbReference type="EMBL" id="BNBD01000004">
    <property type="protein sequence ID" value="GHF44936.1"/>
    <property type="molecule type" value="Genomic_DNA"/>
</dbReference>
<organism evidence="1 2">
    <name type="scientific">Streptomyces mashuensis</name>
    <dbReference type="NCBI Taxonomy" id="33904"/>
    <lineage>
        <taxon>Bacteria</taxon>
        <taxon>Bacillati</taxon>
        <taxon>Actinomycetota</taxon>
        <taxon>Actinomycetes</taxon>
        <taxon>Kitasatosporales</taxon>
        <taxon>Streptomycetaceae</taxon>
        <taxon>Streptomyces</taxon>
    </lineage>
</organism>
<dbReference type="InterPro" id="IPR045825">
    <property type="entry name" value="RamS"/>
</dbReference>
<comment type="caution">
    <text evidence="1">The sequence shown here is derived from an EMBL/GenBank/DDBJ whole genome shotgun (WGS) entry which is preliminary data.</text>
</comment>
<dbReference type="Pfam" id="PF19402">
    <property type="entry name" value="RamS"/>
    <property type="match status" value="1"/>
</dbReference>